<proteinExistence type="predicted"/>
<gene>
    <name evidence="3" type="ORF">SAMN04488109_3451</name>
</gene>
<feature type="domain" description="Glycosyltransferase subfamily 4-like N-terminal" evidence="2">
    <location>
        <begin position="5"/>
        <end position="146"/>
    </location>
</feature>
<dbReference type="EMBL" id="FQWQ01000002">
    <property type="protein sequence ID" value="SHH26894.1"/>
    <property type="molecule type" value="Genomic_DNA"/>
</dbReference>
<dbReference type="PANTHER" id="PTHR12526">
    <property type="entry name" value="GLYCOSYLTRANSFERASE"/>
    <property type="match status" value="1"/>
</dbReference>
<dbReference type="Pfam" id="PF13477">
    <property type="entry name" value="Glyco_trans_4_2"/>
    <property type="match status" value="1"/>
</dbReference>
<dbReference type="Proteomes" id="UP000184212">
    <property type="component" value="Unassembled WGS sequence"/>
</dbReference>
<dbReference type="InterPro" id="IPR001296">
    <property type="entry name" value="Glyco_trans_1"/>
</dbReference>
<name>A0A1M5RKT5_9BACT</name>
<dbReference type="InterPro" id="IPR028098">
    <property type="entry name" value="Glyco_trans_4-like_N"/>
</dbReference>
<dbReference type="GO" id="GO:0016757">
    <property type="term" value="F:glycosyltransferase activity"/>
    <property type="evidence" value="ECO:0007669"/>
    <property type="project" value="InterPro"/>
</dbReference>
<organism evidence="3 4">
    <name type="scientific">Chryseolinea serpens</name>
    <dbReference type="NCBI Taxonomy" id="947013"/>
    <lineage>
        <taxon>Bacteria</taxon>
        <taxon>Pseudomonadati</taxon>
        <taxon>Bacteroidota</taxon>
        <taxon>Cytophagia</taxon>
        <taxon>Cytophagales</taxon>
        <taxon>Fulvivirgaceae</taxon>
        <taxon>Chryseolinea</taxon>
    </lineage>
</organism>
<accession>A0A1M5RKT5</accession>
<dbReference type="AlphaFoldDB" id="A0A1M5RKT5"/>
<dbReference type="STRING" id="947013.SAMN04488109_3451"/>
<dbReference type="RefSeq" id="WP_073136314.1">
    <property type="nucleotide sequence ID" value="NZ_FQWQ01000002.1"/>
</dbReference>
<reference evidence="3 4" key="1">
    <citation type="submission" date="2016-11" db="EMBL/GenBank/DDBJ databases">
        <authorList>
            <person name="Jaros S."/>
            <person name="Januszkiewicz K."/>
            <person name="Wedrychowicz H."/>
        </authorList>
    </citation>
    <scope>NUCLEOTIDE SEQUENCE [LARGE SCALE GENOMIC DNA]</scope>
    <source>
        <strain evidence="3 4">DSM 24574</strain>
    </source>
</reference>
<dbReference type="CDD" id="cd03808">
    <property type="entry name" value="GT4_CapM-like"/>
    <property type="match status" value="1"/>
</dbReference>
<dbReference type="Gene3D" id="3.40.50.2000">
    <property type="entry name" value="Glycogen Phosphorylase B"/>
    <property type="match status" value="2"/>
</dbReference>
<sequence length="370" mass="41386">MRVAIVLNTSWNIFNFRMNFIRALQAQGHEVHTIAPVDEYTHLIAEAGCVHHPVKMDSRGANPIKDSALIAELFFIYRRVKPDIILHYTIKPNVYGTLAASMLGIPVINNVCGLGTVFLKDNIVSAIAMLLYKISFRFANKVFFQNPDDLKLFLDKKLVPSKAVDILPGSGIDLKRFQPTPFKRNEKFTFLLISRLITDKGVIEYIDAVRKLRGKGVDAHFQVLGAKDPLHKRGIQLDVIQEWIDSGTIEYLGTTNDVRGFINNADCVVLPSYREGTPRTLLEAASSSKPIIATDVPGCNHVVKDDFNGFLCRLKDADDLAEKMKRMAGLADEKLKAFGKNGRAKMEAEYDESLVINKYLAALSDFRQAS</sequence>
<keyword evidence="4" id="KW-1185">Reference proteome</keyword>
<protein>
    <submittedName>
        <fullName evidence="3">Glycosyltransferase involved in cell wall bisynthesis</fullName>
    </submittedName>
</protein>
<evidence type="ECO:0000259" key="1">
    <source>
        <dbReference type="Pfam" id="PF00534"/>
    </source>
</evidence>
<dbReference type="OrthoDB" id="9790710at2"/>
<evidence type="ECO:0000259" key="2">
    <source>
        <dbReference type="Pfam" id="PF13477"/>
    </source>
</evidence>
<feature type="domain" description="Glycosyl transferase family 1" evidence="1">
    <location>
        <begin position="182"/>
        <end position="344"/>
    </location>
</feature>
<evidence type="ECO:0000313" key="4">
    <source>
        <dbReference type="Proteomes" id="UP000184212"/>
    </source>
</evidence>
<keyword evidence="3" id="KW-0808">Transferase</keyword>
<dbReference type="Pfam" id="PF00534">
    <property type="entry name" value="Glycos_transf_1"/>
    <property type="match status" value="1"/>
</dbReference>
<evidence type="ECO:0000313" key="3">
    <source>
        <dbReference type="EMBL" id="SHH26894.1"/>
    </source>
</evidence>
<dbReference type="SUPFAM" id="SSF53756">
    <property type="entry name" value="UDP-Glycosyltransferase/glycogen phosphorylase"/>
    <property type="match status" value="1"/>
</dbReference>
<dbReference type="PANTHER" id="PTHR12526:SF638">
    <property type="entry name" value="SPORE COAT PROTEIN SA"/>
    <property type="match status" value="1"/>
</dbReference>